<dbReference type="RefSeq" id="WP_240263097.1">
    <property type="nucleotide sequence ID" value="NZ_CP092488.2"/>
</dbReference>
<dbReference type="EMBL" id="CP092488">
    <property type="protein sequence ID" value="UMB71346.1"/>
    <property type="molecule type" value="Genomic_DNA"/>
</dbReference>
<proteinExistence type="predicted"/>
<accession>A0ABY3VXK7</accession>
<evidence type="ECO:0008006" key="3">
    <source>
        <dbReference type="Google" id="ProtNLM"/>
    </source>
</evidence>
<evidence type="ECO:0000313" key="2">
    <source>
        <dbReference type="Proteomes" id="UP001055336"/>
    </source>
</evidence>
<dbReference type="Proteomes" id="UP001055336">
    <property type="component" value="Chromosome"/>
</dbReference>
<keyword evidence="2" id="KW-1185">Reference proteome</keyword>
<reference evidence="1" key="1">
    <citation type="submission" date="2022-08" db="EMBL/GenBank/DDBJ databases">
        <title>Whole genome sequencing of non-tuberculosis mycobacteria type-strains.</title>
        <authorList>
            <person name="Igarashi Y."/>
            <person name="Osugi A."/>
            <person name="Mitarai S."/>
        </authorList>
    </citation>
    <scope>NUCLEOTIDE SEQUENCE</scope>
    <source>
        <strain evidence="1">DSM 45127</strain>
    </source>
</reference>
<protein>
    <recommendedName>
        <fullName evidence="3">PE-PGRS family protein</fullName>
    </recommendedName>
</protein>
<evidence type="ECO:0000313" key="1">
    <source>
        <dbReference type="EMBL" id="UMB71346.1"/>
    </source>
</evidence>
<organism evidence="1 2">
    <name type="scientific">Mycobacterium paraterrae</name>
    <dbReference type="NCBI Taxonomy" id="577492"/>
    <lineage>
        <taxon>Bacteria</taxon>
        <taxon>Bacillati</taxon>
        <taxon>Actinomycetota</taxon>
        <taxon>Actinomycetes</taxon>
        <taxon>Mycobacteriales</taxon>
        <taxon>Mycobacteriaceae</taxon>
        <taxon>Mycobacterium</taxon>
    </lineage>
</organism>
<sequence length="346" mass="35817">MHPAVPFPSTAAHAGRLMVAGLAVVGAGLFALDAPTGDSLVRHHDVKLVSGEVDWTTFLSNTEANLATLQTEATTSSTELSTALGNVSDAFSTQISTALTGFDTGINNALFGGWYGGDDGYVFGLFGGEPVLGGPTPGVTGSLLATLATDFQNISTNPNGSEQLFSDFNAYSLELLDHTLKPLLSPLLDETTKGVTTLSIPVELSQIQTNLLEAFGSYNELKDLAQTVLSPEISGFFALTADLDDINAAMTAGDSTLAMTDLNNLGSDVLNAVVNGYDAGVNPVNGVENIFPGLINAGSFLDELYTTWTTQFIDALGSLATESATAGASEAVTTAVPDLFTGLLSF</sequence>
<name>A0ABY3VXK7_9MYCO</name>
<gene>
    <name evidence="1" type="ORF">MKK62_08910</name>
</gene>